<dbReference type="Gene3D" id="1.20.1270.60">
    <property type="entry name" value="Arfaptin homology (AH) domain/BAR domain"/>
    <property type="match status" value="1"/>
</dbReference>
<dbReference type="InterPro" id="IPR027267">
    <property type="entry name" value="AH/BAR_dom_sf"/>
</dbReference>
<feature type="compositionally biased region" description="Low complexity" evidence="1">
    <location>
        <begin position="311"/>
        <end position="320"/>
    </location>
</feature>
<protein>
    <recommendedName>
        <fullName evidence="4">Eisosome component PIL1-domain-containing protein</fullName>
    </recommendedName>
</protein>
<evidence type="ECO:0000313" key="2">
    <source>
        <dbReference type="EMBL" id="KAG0298307.1"/>
    </source>
</evidence>
<feature type="compositionally biased region" description="Polar residues" evidence="1">
    <location>
        <begin position="478"/>
        <end position="497"/>
    </location>
</feature>
<feature type="compositionally biased region" description="Low complexity" evidence="1">
    <location>
        <begin position="616"/>
        <end position="628"/>
    </location>
</feature>
<dbReference type="PANTHER" id="PTHR31962">
    <property type="entry name" value="SPHINGOLIPID LONG CHAIN BASE-RESPONSIVE PROTEIN PIL1"/>
    <property type="match status" value="1"/>
</dbReference>
<dbReference type="InterPro" id="IPR028245">
    <property type="entry name" value="PIL1/LSP1"/>
</dbReference>
<evidence type="ECO:0000256" key="1">
    <source>
        <dbReference type="SAM" id="MobiDB-lite"/>
    </source>
</evidence>
<feature type="compositionally biased region" description="Polar residues" evidence="1">
    <location>
        <begin position="594"/>
        <end position="608"/>
    </location>
</feature>
<name>A0ABQ7KIF5_9FUNG</name>
<organism evidence="2 3">
    <name type="scientific">Linnemannia gamsii</name>
    <dbReference type="NCBI Taxonomy" id="64522"/>
    <lineage>
        <taxon>Eukaryota</taxon>
        <taxon>Fungi</taxon>
        <taxon>Fungi incertae sedis</taxon>
        <taxon>Mucoromycota</taxon>
        <taxon>Mortierellomycotina</taxon>
        <taxon>Mortierellomycetes</taxon>
        <taxon>Mortierellales</taxon>
        <taxon>Mortierellaceae</taxon>
        <taxon>Linnemannia</taxon>
    </lineage>
</organism>
<evidence type="ECO:0000313" key="3">
    <source>
        <dbReference type="Proteomes" id="UP001194696"/>
    </source>
</evidence>
<feature type="region of interest" description="Disordered" evidence="1">
    <location>
        <begin position="425"/>
        <end position="444"/>
    </location>
</feature>
<evidence type="ECO:0008006" key="4">
    <source>
        <dbReference type="Google" id="ProtNLM"/>
    </source>
</evidence>
<feature type="region of interest" description="Disordered" evidence="1">
    <location>
        <begin position="565"/>
        <end position="712"/>
    </location>
</feature>
<accession>A0ABQ7KIF5</accession>
<keyword evidence="3" id="KW-1185">Reference proteome</keyword>
<proteinExistence type="predicted"/>
<comment type="caution">
    <text evidence="2">The sequence shown here is derived from an EMBL/GenBank/DDBJ whole genome shotgun (WGS) entry which is preliminary data.</text>
</comment>
<sequence>MSHLIDPCLRATKIAHGIRRGIDGISPLSGLVPELRILIQEQKNVLSSLKRTAFEKEEAAKHLSIYAKTEGPDLADTLSKLSMLIRKAADLERAYADSLGQSRELFKEIRVAEDNNYSVRKRKLDLEHRLGSPSGGSSSATSTAIINSGNSTALVKKSGTISPAPGPELHPEMKLLRKETMTVENDLEDLKRKKIKKATAQQLDALEKLGKEMIVIAHYGREIMGQVDDTPTEAGQYADDRYRQYDGAAKTAFSLKACLDTLKDWPTNAPIVQMHEVDMGDFPKDTKGAIDAMMHDLAIKTGSDWYDLQQPSPTTSTTSSKRPNHHTRSSSTSSTASSIMSTRDSMSSGVTTVTYVDGVPMVQLINEIPPTPEHENGPIVLDSTSTIKTGSPVTTTNPSTQQPIPVFVASQTVPETATTTATEPVVPATAGSTPGVTTPTTAPASPIVTATNTASSPIPKPATTAPVEQSPFIPHSTYMPTTTYQPGPDQTHSQGTPPTRPRPISADRYPSHSPGPGGFHAPHPLMMQHQQQYPPGPPPASQVPMSMPIPIHSGGMPLPMQMPVPHIPGSPDPHYPYSNEFGGQQGGGDKRHSNPISVSFPLRQSPNLADTHLPVTTTTTTSSTSPSQSPSPRPNQGPRGPQAILPPTEPGFRIPVGVEVDEDGEMFSTSAPPLPGGERRHPQAVVYDGPPPDYAEASMNPPAEKLDEKKRR</sequence>
<dbReference type="Proteomes" id="UP001194696">
    <property type="component" value="Unassembled WGS sequence"/>
</dbReference>
<gene>
    <name evidence="2" type="ORF">BGZ96_000667</name>
</gene>
<feature type="compositionally biased region" description="Pro residues" evidence="1">
    <location>
        <begin position="565"/>
        <end position="574"/>
    </location>
</feature>
<feature type="region of interest" description="Disordered" evidence="1">
    <location>
        <begin position="305"/>
        <end position="347"/>
    </location>
</feature>
<feature type="compositionally biased region" description="Low complexity" evidence="1">
    <location>
        <begin position="329"/>
        <end position="347"/>
    </location>
</feature>
<dbReference type="EMBL" id="JAAAIM010000011">
    <property type="protein sequence ID" value="KAG0298307.1"/>
    <property type="molecule type" value="Genomic_DNA"/>
</dbReference>
<dbReference type="Pfam" id="PF13805">
    <property type="entry name" value="Pil1"/>
    <property type="match status" value="2"/>
</dbReference>
<reference evidence="2 3" key="1">
    <citation type="journal article" date="2020" name="Fungal Divers.">
        <title>Resolving the Mortierellaceae phylogeny through synthesis of multi-gene phylogenetics and phylogenomics.</title>
        <authorList>
            <person name="Vandepol N."/>
            <person name="Liber J."/>
            <person name="Desiro A."/>
            <person name="Na H."/>
            <person name="Kennedy M."/>
            <person name="Barry K."/>
            <person name="Grigoriev I.V."/>
            <person name="Miller A.N."/>
            <person name="O'Donnell K."/>
            <person name="Stajich J.E."/>
            <person name="Bonito G."/>
        </authorList>
    </citation>
    <scope>NUCLEOTIDE SEQUENCE [LARGE SCALE GENOMIC DNA]</scope>
    <source>
        <strain evidence="2 3">AD045</strain>
    </source>
</reference>
<dbReference type="PANTHER" id="PTHR31962:SF6">
    <property type="entry name" value="EISOSOME COMPONENT PIL1-DOMAIN-CONTAINING PROTEIN"/>
    <property type="match status" value="1"/>
</dbReference>
<feature type="region of interest" description="Disordered" evidence="1">
    <location>
        <begin position="453"/>
        <end position="542"/>
    </location>
</feature>